<accession>A0ACB6SCL3</accession>
<protein>
    <submittedName>
        <fullName evidence="1">Uncharacterized protein</fullName>
    </submittedName>
</protein>
<evidence type="ECO:0000313" key="1">
    <source>
        <dbReference type="EMBL" id="KAF2631345.1"/>
    </source>
</evidence>
<keyword evidence="2" id="KW-1185">Reference proteome</keyword>
<comment type="caution">
    <text evidence="1">The sequence shown here is derived from an EMBL/GenBank/DDBJ whole genome shotgun (WGS) entry which is preliminary data.</text>
</comment>
<name>A0ACB6SCL3_9PLEO</name>
<sequence length="449" mass="49434">MDVQIRIKGDTRILSSGDAVSGNVQIFCAHPTTIFKLTANLIGESRSSLTGAPGLLFSRREEEKHIIMRDQHHIVPDMHTPKPNRLEAVQLGVGCHSFDFCLRIPWVQECSTCPLNTPVGSPDEKDIIISSSRQQLPPSMSGLEKGTEIAYRVEVAVTTIKNMFKSKTSKTCPITIWPLDMELGQRDFKPASSIATTTARATILGPSSLPLTSQILSNDTYGLAPAEILISAQVRSNFQLIQSTSTPSKHRKIAMNLSVIRLNHHPQDLYLQSFQMLLVGYTDIQAGAASHGQMTFWTLQSLSNIGLQIFTASDASGKQREINSRLWDSVVLDDSVVPDFETCNLARRYELEVLMGWQCRSGEHAGRVFLVQVRTPVRISSGILTGRQGIKAVSGSTKDDLQLTQGCHEMQSLRNDDQRFSAPPTYEEAVRAAVNDGLKGFGTRNTGGR</sequence>
<proteinExistence type="predicted"/>
<organism evidence="1 2">
    <name type="scientific">Macroventuria anomochaeta</name>
    <dbReference type="NCBI Taxonomy" id="301207"/>
    <lineage>
        <taxon>Eukaryota</taxon>
        <taxon>Fungi</taxon>
        <taxon>Dikarya</taxon>
        <taxon>Ascomycota</taxon>
        <taxon>Pezizomycotina</taxon>
        <taxon>Dothideomycetes</taxon>
        <taxon>Pleosporomycetidae</taxon>
        <taxon>Pleosporales</taxon>
        <taxon>Pleosporineae</taxon>
        <taxon>Didymellaceae</taxon>
        <taxon>Macroventuria</taxon>
    </lineage>
</organism>
<dbReference type="Proteomes" id="UP000799754">
    <property type="component" value="Unassembled WGS sequence"/>
</dbReference>
<reference evidence="1" key="1">
    <citation type="journal article" date="2020" name="Stud. Mycol.">
        <title>101 Dothideomycetes genomes: a test case for predicting lifestyles and emergence of pathogens.</title>
        <authorList>
            <person name="Haridas S."/>
            <person name="Albert R."/>
            <person name="Binder M."/>
            <person name="Bloem J."/>
            <person name="Labutti K."/>
            <person name="Salamov A."/>
            <person name="Andreopoulos B."/>
            <person name="Baker S."/>
            <person name="Barry K."/>
            <person name="Bills G."/>
            <person name="Bluhm B."/>
            <person name="Cannon C."/>
            <person name="Castanera R."/>
            <person name="Culley D."/>
            <person name="Daum C."/>
            <person name="Ezra D."/>
            <person name="Gonzalez J."/>
            <person name="Henrissat B."/>
            <person name="Kuo A."/>
            <person name="Liang C."/>
            <person name="Lipzen A."/>
            <person name="Lutzoni F."/>
            <person name="Magnuson J."/>
            <person name="Mondo S."/>
            <person name="Nolan M."/>
            <person name="Ohm R."/>
            <person name="Pangilinan J."/>
            <person name="Park H.-J."/>
            <person name="Ramirez L."/>
            <person name="Alfaro M."/>
            <person name="Sun H."/>
            <person name="Tritt A."/>
            <person name="Yoshinaga Y."/>
            <person name="Zwiers L.-H."/>
            <person name="Turgeon B."/>
            <person name="Goodwin S."/>
            <person name="Spatafora J."/>
            <person name="Crous P."/>
            <person name="Grigoriev I."/>
        </authorList>
    </citation>
    <scope>NUCLEOTIDE SEQUENCE</scope>
    <source>
        <strain evidence="1">CBS 525.71</strain>
    </source>
</reference>
<dbReference type="EMBL" id="MU006704">
    <property type="protein sequence ID" value="KAF2631345.1"/>
    <property type="molecule type" value="Genomic_DNA"/>
</dbReference>
<evidence type="ECO:0000313" key="2">
    <source>
        <dbReference type="Proteomes" id="UP000799754"/>
    </source>
</evidence>
<gene>
    <name evidence="1" type="ORF">BU25DRAFT_184730</name>
</gene>